<feature type="signal peptide" evidence="2">
    <location>
        <begin position="1"/>
        <end position="27"/>
    </location>
</feature>
<dbReference type="AlphaFoldDB" id="A0A2S2CK92"/>
<reference evidence="4" key="1">
    <citation type="submission" date="2018-05" db="EMBL/GenBank/DDBJ databases">
        <title>Azospirillum thermophila sp. nov., a novel isolated from hot spring.</title>
        <authorList>
            <person name="Zhao Z."/>
        </authorList>
    </citation>
    <scope>NUCLEOTIDE SEQUENCE [LARGE SCALE GENOMIC DNA]</scope>
    <source>
        <strain evidence="4">CFH 70021</strain>
    </source>
</reference>
<evidence type="ECO:0000256" key="1">
    <source>
        <dbReference type="SAM" id="MobiDB-lite"/>
    </source>
</evidence>
<keyword evidence="4" id="KW-1185">Reference proteome</keyword>
<name>A0A2S2CK92_9PROT</name>
<dbReference type="RefSeq" id="WP_109323707.1">
    <property type="nucleotide sequence ID" value="NZ_CP029352.1"/>
</dbReference>
<feature type="compositionally biased region" description="Low complexity" evidence="1">
    <location>
        <begin position="30"/>
        <end position="46"/>
    </location>
</feature>
<dbReference type="OrthoDB" id="7856223at2"/>
<gene>
    <name evidence="3" type="ORF">DEW08_00905</name>
</gene>
<protein>
    <submittedName>
        <fullName evidence="3">Uncharacterized protein</fullName>
    </submittedName>
</protein>
<feature type="region of interest" description="Disordered" evidence="1">
    <location>
        <begin position="30"/>
        <end position="55"/>
    </location>
</feature>
<dbReference type="EMBL" id="CP029352">
    <property type="protein sequence ID" value="AWK84928.1"/>
    <property type="molecule type" value="Genomic_DNA"/>
</dbReference>
<evidence type="ECO:0000256" key="2">
    <source>
        <dbReference type="SAM" id="SignalP"/>
    </source>
</evidence>
<dbReference type="Proteomes" id="UP000245629">
    <property type="component" value="Chromosome 1"/>
</dbReference>
<sequence length="246" mass="25720">MMNKTLVALFATAALVVGLADHGPAFAAAGTPSNTGTTSAGGSAAPAKEDGAKPVPATVEGFRSAKFGMGEEDLRKAIRADFGVKDTDIERAENPVERTTALSVTVKDLLPGGGPARVSYILGYATKKLIHVNVLWARDLGDTPNETLLANASTLQAYLSEQPFQPDNVAMNAPLPDGSVLLFRGSDARSRVVLLTVSGLARQAEPGKKPGAKGAGKEAEDRPVIRLSYIANPAEPDIFRVKPGQF</sequence>
<feature type="chain" id="PRO_5015732514" evidence="2">
    <location>
        <begin position="28"/>
        <end position="246"/>
    </location>
</feature>
<proteinExistence type="predicted"/>
<accession>A0A2S2CK92</accession>
<dbReference type="KEGG" id="azz:DEW08_00905"/>
<organism evidence="3 4">
    <name type="scientific">Azospirillum thermophilum</name>
    <dbReference type="NCBI Taxonomy" id="2202148"/>
    <lineage>
        <taxon>Bacteria</taxon>
        <taxon>Pseudomonadati</taxon>
        <taxon>Pseudomonadota</taxon>
        <taxon>Alphaproteobacteria</taxon>
        <taxon>Rhodospirillales</taxon>
        <taxon>Azospirillaceae</taxon>
        <taxon>Azospirillum</taxon>
    </lineage>
</organism>
<keyword evidence="2" id="KW-0732">Signal</keyword>
<evidence type="ECO:0000313" key="4">
    <source>
        <dbReference type="Proteomes" id="UP000245629"/>
    </source>
</evidence>
<evidence type="ECO:0000313" key="3">
    <source>
        <dbReference type="EMBL" id="AWK84928.1"/>
    </source>
</evidence>